<dbReference type="EMBL" id="BRYB01006087">
    <property type="protein sequence ID" value="GMI33233.1"/>
    <property type="molecule type" value="Genomic_DNA"/>
</dbReference>
<feature type="non-terminal residue" evidence="2">
    <location>
        <position position="1"/>
    </location>
</feature>
<name>A0ABQ6MUX1_9STRA</name>
<evidence type="ECO:0000256" key="1">
    <source>
        <dbReference type="SAM" id="MobiDB-lite"/>
    </source>
</evidence>
<accession>A0ABQ6MUX1</accession>
<evidence type="ECO:0000313" key="3">
    <source>
        <dbReference type="Proteomes" id="UP001165060"/>
    </source>
</evidence>
<keyword evidence="3" id="KW-1185">Reference proteome</keyword>
<protein>
    <submittedName>
        <fullName evidence="2">Uncharacterized protein</fullName>
    </submittedName>
</protein>
<proteinExistence type="predicted"/>
<dbReference type="Proteomes" id="UP001165060">
    <property type="component" value="Unassembled WGS sequence"/>
</dbReference>
<evidence type="ECO:0000313" key="2">
    <source>
        <dbReference type="EMBL" id="GMI33233.1"/>
    </source>
</evidence>
<feature type="region of interest" description="Disordered" evidence="1">
    <location>
        <begin position="97"/>
        <end position="120"/>
    </location>
</feature>
<sequence length="120" mass="14312">FLFFALRIAVPKYRHTLWSWTSGRQQVQDDFHKGKDDEVKVNIFKRNLLLWESDIGNEVKAWTRANWARWKEEKPAWFKPEQVPDQFIPAAELEQLGHDRKRRGSAAGSIRESFREKDEN</sequence>
<reference evidence="2 3" key="1">
    <citation type="journal article" date="2023" name="Commun. Biol.">
        <title>Genome analysis of Parmales, the sister group of diatoms, reveals the evolutionary specialization of diatoms from phago-mixotrophs to photoautotrophs.</title>
        <authorList>
            <person name="Ban H."/>
            <person name="Sato S."/>
            <person name="Yoshikawa S."/>
            <person name="Yamada K."/>
            <person name="Nakamura Y."/>
            <person name="Ichinomiya M."/>
            <person name="Sato N."/>
            <person name="Blanc-Mathieu R."/>
            <person name="Endo H."/>
            <person name="Kuwata A."/>
            <person name="Ogata H."/>
        </authorList>
    </citation>
    <scope>NUCLEOTIDE SEQUENCE [LARGE SCALE GENOMIC DNA]</scope>
</reference>
<gene>
    <name evidence="2" type="ORF">TeGR_g2775</name>
</gene>
<organism evidence="2 3">
    <name type="scientific">Tetraparma gracilis</name>
    <dbReference type="NCBI Taxonomy" id="2962635"/>
    <lineage>
        <taxon>Eukaryota</taxon>
        <taxon>Sar</taxon>
        <taxon>Stramenopiles</taxon>
        <taxon>Ochrophyta</taxon>
        <taxon>Bolidophyceae</taxon>
        <taxon>Parmales</taxon>
        <taxon>Triparmaceae</taxon>
        <taxon>Tetraparma</taxon>
    </lineage>
</organism>
<comment type="caution">
    <text evidence="2">The sequence shown here is derived from an EMBL/GenBank/DDBJ whole genome shotgun (WGS) entry which is preliminary data.</text>
</comment>